<dbReference type="InParanoid" id="G3IPD3"/>
<accession>G3IPD3</accession>
<dbReference type="AlphaFoldDB" id="G3IPD3"/>
<protein>
    <submittedName>
        <fullName evidence="1">WD repeat-containing protein 67</fullName>
    </submittedName>
</protein>
<evidence type="ECO:0000313" key="2">
    <source>
        <dbReference type="Proteomes" id="UP000001075"/>
    </source>
</evidence>
<sequence length="50" mass="5848">MDPTAQTFSSRKWAEQEATGHDLLRRVRSLRQRLTAQARSRCRDPHLLVT</sequence>
<gene>
    <name evidence="1" type="ORF">I79_025839</name>
</gene>
<name>G3IPD3_CRIGR</name>
<evidence type="ECO:0000313" key="1">
    <source>
        <dbReference type="EMBL" id="EGV91473.1"/>
    </source>
</evidence>
<dbReference type="EMBL" id="JH010196">
    <property type="protein sequence ID" value="EGV91473.1"/>
    <property type="molecule type" value="Genomic_DNA"/>
</dbReference>
<proteinExistence type="predicted"/>
<dbReference type="Proteomes" id="UP000001075">
    <property type="component" value="Unassembled WGS sequence"/>
</dbReference>
<organism evidence="1 2">
    <name type="scientific">Cricetulus griseus</name>
    <name type="common">Chinese hamster</name>
    <name type="synonym">Cricetulus barabensis griseus</name>
    <dbReference type="NCBI Taxonomy" id="10029"/>
    <lineage>
        <taxon>Eukaryota</taxon>
        <taxon>Metazoa</taxon>
        <taxon>Chordata</taxon>
        <taxon>Craniata</taxon>
        <taxon>Vertebrata</taxon>
        <taxon>Euteleostomi</taxon>
        <taxon>Mammalia</taxon>
        <taxon>Eutheria</taxon>
        <taxon>Euarchontoglires</taxon>
        <taxon>Glires</taxon>
        <taxon>Rodentia</taxon>
        <taxon>Myomorpha</taxon>
        <taxon>Muroidea</taxon>
        <taxon>Cricetidae</taxon>
        <taxon>Cricetinae</taxon>
        <taxon>Cricetulus</taxon>
    </lineage>
</organism>
<dbReference type="STRING" id="10029.G3IPD3"/>
<reference evidence="2" key="1">
    <citation type="journal article" date="2011" name="Nat. Biotechnol.">
        <title>The genomic sequence of the Chinese hamster ovary (CHO)-K1 cell line.</title>
        <authorList>
            <person name="Xu X."/>
            <person name="Nagarajan H."/>
            <person name="Lewis N.E."/>
            <person name="Pan S."/>
            <person name="Cai Z."/>
            <person name="Liu X."/>
            <person name="Chen W."/>
            <person name="Xie M."/>
            <person name="Wang W."/>
            <person name="Hammond S."/>
            <person name="Andersen M.R."/>
            <person name="Neff N."/>
            <person name="Passarelli B."/>
            <person name="Koh W."/>
            <person name="Fan H.C."/>
            <person name="Wang J."/>
            <person name="Gui Y."/>
            <person name="Lee K.H."/>
            <person name="Betenbaugh M.J."/>
            <person name="Quake S.R."/>
            <person name="Famili I."/>
            <person name="Palsson B.O."/>
            <person name="Wang J."/>
        </authorList>
    </citation>
    <scope>NUCLEOTIDE SEQUENCE [LARGE SCALE GENOMIC DNA]</scope>
    <source>
        <strain evidence="2">CHO K1 cell line</strain>
    </source>
</reference>